<reference evidence="1 2" key="1">
    <citation type="submission" date="2015-03" db="EMBL/GenBank/DDBJ databases">
        <authorList>
            <person name="Murphy D."/>
        </authorList>
    </citation>
    <scope>NUCLEOTIDE SEQUENCE [LARGE SCALE GENOMIC DNA]</scope>
    <source>
        <strain evidence="1 2">KMM 520</strain>
    </source>
</reference>
<dbReference type="KEGG" id="ptn:PTRA_a2074"/>
<name>A0A0U2ISN9_9GAMM</name>
<dbReference type="AlphaFoldDB" id="A0A0U2ISN9"/>
<gene>
    <name evidence="1" type="ORF">PTRA_a2074</name>
</gene>
<evidence type="ECO:0000313" key="2">
    <source>
        <dbReference type="Proteomes" id="UP000065261"/>
    </source>
</evidence>
<dbReference type="Proteomes" id="UP000065261">
    <property type="component" value="Chromosome I"/>
</dbReference>
<dbReference type="Pfam" id="PF11197">
    <property type="entry name" value="DUF2835"/>
    <property type="match status" value="1"/>
</dbReference>
<evidence type="ECO:0000313" key="1">
    <source>
        <dbReference type="EMBL" id="ALS33199.1"/>
    </source>
</evidence>
<protein>
    <recommendedName>
        <fullName evidence="3">DUF2835 domain-containing protein</fullName>
    </recommendedName>
</protein>
<dbReference type="InterPro" id="IPR021363">
    <property type="entry name" value="DUF2835"/>
</dbReference>
<accession>A0A0U2ISN9</accession>
<organism evidence="1">
    <name type="scientific">Pseudoalteromonas translucida KMM 520</name>
    <dbReference type="NCBI Taxonomy" id="1315283"/>
    <lineage>
        <taxon>Bacteria</taxon>
        <taxon>Pseudomonadati</taxon>
        <taxon>Pseudomonadota</taxon>
        <taxon>Gammaproteobacteria</taxon>
        <taxon>Alteromonadales</taxon>
        <taxon>Pseudoalteromonadaceae</taxon>
        <taxon>Pseudoalteromonas</taxon>
    </lineage>
</organism>
<dbReference type="PATRIC" id="fig|1315283.4.peg.1791"/>
<proteinExistence type="predicted"/>
<dbReference type="EMBL" id="CP011034">
    <property type="protein sequence ID" value="ALS33199.1"/>
    <property type="molecule type" value="Genomic_DNA"/>
</dbReference>
<evidence type="ECO:0008006" key="3">
    <source>
        <dbReference type="Google" id="ProtNLM"/>
    </source>
</evidence>
<sequence length="58" mass="6781">MDYYHGRFSSVQVVDDSGKTIRFAANYLRPYISSLGVRGRFRLILTPENKFIRLERVA</sequence>